<dbReference type="GO" id="GO:0008473">
    <property type="term" value="F:ornithine cyclodeaminase activity"/>
    <property type="evidence" value="ECO:0007669"/>
    <property type="project" value="UniProtKB-EC"/>
</dbReference>
<accession>U5KLW7</accession>
<evidence type="ECO:0000313" key="2">
    <source>
        <dbReference type="EMBL" id="AGT02711.1"/>
    </source>
</evidence>
<dbReference type="Gene3D" id="3.30.1780.10">
    <property type="entry name" value="ornithine cyclodeaminase, domain 1"/>
    <property type="match status" value="1"/>
</dbReference>
<dbReference type="InterPro" id="IPR036291">
    <property type="entry name" value="NAD(P)-bd_dom_sf"/>
</dbReference>
<dbReference type="AlphaFoldDB" id="U5KLW7"/>
<dbReference type="PANTHER" id="PTHR13812">
    <property type="entry name" value="KETIMINE REDUCTASE MU-CRYSTALLIN"/>
    <property type="match status" value="1"/>
</dbReference>
<evidence type="ECO:0000256" key="1">
    <source>
        <dbReference type="ARBA" id="ARBA00008903"/>
    </source>
</evidence>
<comment type="similarity">
    <text evidence="1">Belongs to the ornithine cyclodeaminase/mu-crystallin family.</text>
</comment>
<keyword evidence="2" id="KW-0456">Lyase</keyword>
<dbReference type="GO" id="GO:0019752">
    <property type="term" value="P:carboxylic acid metabolic process"/>
    <property type="evidence" value="ECO:0007669"/>
    <property type="project" value="UniProtKB-ARBA"/>
</dbReference>
<dbReference type="GO" id="GO:0005737">
    <property type="term" value="C:cytoplasm"/>
    <property type="evidence" value="ECO:0007669"/>
    <property type="project" value="TreeGrafter"/>
</dbReference>
<dbReference type="Gene3D" id="3.40.50.720">
    <property type="entry name" value="NAD(P)-binding Rossmann-like Domain"/>
    <property type="match status" value="1"/>
</dbReference>
<dbReference type="NCBIfam" id="NF004793">
    <property type="entry name" value="PRK06141.1"/>
    <property type="match status" value="1"/>
</dbReference>
<name>U5KLW7_9TRYP</name>
<dbReference type="SUPFAM" id="SSF51735">
    <property type="entry name" value="NAD(P)-binding Rossmann-fold domains"/>
    <property type="match status" value="1"/>
</dbReference>
<dbReference type="PANTHER" id="PTHR13812:SF19">
    <property type="entry name" value="KETIMINE REDUCTASE MU-CRYSTALLIN"/>
    <property type="match status" value="1"/>
</dbReference>
<dbReference type="GO" id="GO:0016491">
    <property type="term" value="F:oxidoreductase activity"/>
    <property type="evidence" value="ECO:0007669"/>
    <property type="project" value="UniProtKB-ARBA"/>
</dbReference>
<reference evidence="2" key="1">
    <citation type="submission" date="2013-01" db="EMBL/GenBank/DDBJ databases">
        <title>Genomic Cooperation Between Trypanosomatids and Their Bacterial Endosymbionts in the Synthesis of Essential Amino Acids Heavily Influenced by Multiple Lateral Gene Transfer Events.</title>
        <authorList>
            <person name="Alves J.M.P."/>
            <person name="Klein C."/>
            <person name="Maia da Silva F."/>
            <person name="Costa Martins A.G."/>
            <person name="Serrano M.G."/>
            <person name="Buck G.A."/>
            <person name="Vasconcelos A.T.R."/>
            <person name="France-Sagot M."/>
            <person name="Teixeira M.M.G."/>
            <person name="Motta M.C.M."/>
            <person name="Camargo E.P."/>
        </authorList>
    </citation>
    <scope>NUCLEOTIDE SEQUENCE</scope>
</reference>
<dbReference type="PIRSF" id="PIRSF001439">
    <property type="entry name" value="CryM"/>
    <property type="match status" value="1"/>
</dbReference>
<dbReference type="Pfam" id="PF02423">
    <property type="entry name" value="OCD_Mu_crystall"/>
    <property type="match status" value="1"/>
</dbReference>
<dbReference type="FunFam" id="3.40.50.720:FF:000311">
    <property type="entry name" value="Ornithine cyclodeaminase"/>
    <property type="match status" value="1"/>
</dbReference>
<dbReference type="InterPro" id="IPR023401">
    <property type="entry name" value="ODC_N"/>
</dbReference>
<protein>
    <submittedName>
        <fullName evidence="2">Ornithine cyclodeaminase</fullName>
        <ecNumber evidence="2">4.3.1.12</ecNumber>
    </submittedName>
</protein>
<organism evidence="2">
    <name type="scientific">Strigomonas galati</name>
    <dbReference type="NCBI Taxonomy" id="1003336"/>
    <lineage>
        <taxon>Eukaryota</taxon>
        <taxon>Discoba</taxon>
        <taxon>Euglenozoa</taxon>
        <taxon>Kinetoplastea</taxon>
        <taxon>Metakinetoplastina</taxon>
        <taxon>Trypanosomatida</taxon>
        <taxon>Trypanosomatidae</taxon>
        <taxon>Strigomonadinae</taxon>
        <taxon>Strigomonas</taxon>
    </lineage>
</organism>
<dbReference type="InterPro" id="IPR003462">
    <property type="entry name" value="ODC_Mu_crystall"/>
</dbReference>
<dbReference type="EMBL" id="KC545181">
    <property type="protein sequence ID" value="AGT02711.1"/>
    <property type="molecule type" value="Genomic_DNA"/>
</dbReference>
<dbReference type="EC" id="4.3.1.12" evidence="2"/>
<proteinExistence type="inferred from homology"/>
<sequence length="305" mass="32741">MFDAAAVAKALPMDALVKTLKQAFIDDIKVPLRHSHSMGDCSTLLMPAWDSAYYGLKVVNIAPKNGERGLPGLHSTFQLFDSQTGKPLAILEGNTITSRRTAAAAALAASFLARKDSSVLLVVGAGRVASLVPEAMKAVLPIKKVIVWNYVPEQATEMAKNLRDQGFDAVATEDLESAVRSADVVSCATLSQKPMIKAEWLKPNGHLDLIGSFTPVMKETYPECFANATVFVDTEEAPTKSGDLLEAFKAGTLRKEDISATLQQLCRGEKPGRQSNDGRTVYKAVGTALEDLAAAVLVYKSNSKI</sequence>